<evidence type="ECO:0000313" key="7">
    <source>
        <dbReference type="Proteomes" id="UP000085678"/>
    </source>
</evidence>
<keyword evidence="7" id="KW-1185">Reference proteome</keyword>
<name>A0A1S3JZF8_LINAN</name>
<dbReference type="SMART" id="SM00408">
    <property type="entry name" value="IGc2"/>
    <property type="match status" value="2"/>
</dbReference>
<evidence type="ECO:0000256" key="5">
    <source>
        <dbReference type="ARBA" id="ARBA00023319"/>
    </source>
</evidence>
<dbReference type="RefSeq" id="XP_013415484.1">
    <property type="nucleotide sequence ID" value="XM_013560030.1"/>
</dbReference>
<feature type="domain" description="Ig-like" evidence="6">
    <location>
        <begin position="15"/>
        <end position="114"/>
    </location>
</feature>
<dbReference type="GO" id="GO:0050839">
    <property type="term" value="F:cell adhesion molecule binding"/>
    <property type="evidence" value="ECO:0007669"/>
    <property type="project" value="TreeGrafter"/>
</dbReference>
<comment type="subcellular location">
    <subcellularLocation>
        <location evidence="1">Membrane</location>
        <topology evidence="1">Single-pass type I membrane protein</topology>
    </subcellularLocation>
</comment>
<evidence type="ECO:0000256" key="2">
    <source>
        <dbReference type="ARBA" id="ARBA00023136"/>
    </source>
</evidence>
<dbReference type="Proteomes" id="UP000085678">
    <property type="component" value="Unplaced"/>
</dbReference>
<dbReference type="SUPFAM" id="SSF48726">
    <property type="entry name" value="Immunoglobulin"/>
    <property type="match status" value="2"/>
</dbReference>
<accession>A0A1S3JZF8</accession>
<dbReference type="InterPro" id="IPR013783">
    <property type="entry name" value="Ig-like_fold"/>
</dbReference>
<keyword evidence="3" id="KW-1015">Disulfide bond</keyword>
<dbReference type="InParanoid" id="A0A1S3JZF8"/>
<evidence type="ECO:0000256" key="3">
    <source>
        <dbReference type="ARBA" id="ARBA00023157"/>
    </source>
</evidence>
<evidence type="ECO:0000259" key="6">
    <source>
        <dbReference type="PROSITE" id="PS50835"/>
    </source>
</evidence>
<evidence type="ECO:0000256" key="1">
    <source>
        <dbReference type="ARBA" id="ARBA00004479"/>
    </source>
</evidence>
<keyword evidence="2" id="KW-0472">Membrane</keyword>
<dbReference type="OrthoDB" id="6077473at2759"/>
<dbReference type="InterPro" id="IPR051275">
    <property type="entry name" value="Cell_adhesion_signaling"/>
</dbReference>
<dbReference type="GO" id="GO:0098609">
    <property type="term" value="P:cell-cell adhesion"/>
    <property type="evidence" value="ECO:0007669"/>
    <property type="project" value="TreeGrafter"/>
</dbReference>
<dbReference type="KEGG" id="lak:106177291"/>
<dbReference type="Pfam" id="PF13927">
    <property type="entry name" value="Ig_3"/>
    <property type="match status" value="2"/>
</dbReference>
<feature type="domain" description="Ig-like" evidence="6">
    <location>
        <begin position="125"/>
        <end position="203"/>
    </location>
</feature>
<dbReference type="AlphaFoldDB" id="A0A1S3JZF8"/>
<dbReference type="InterPro" id="IPR003598">
    <property type="entry name" value="Ig_sub2"/>
</dbReference>
<organism evidence="7 8">
    <name type="scientific">Lingula anatina</name>
    <name type="common">Brachiopod</name>
    <name type="synonym">Lingula unguis</name>
    <dbReference type="NCBI Taxonomy" id="7574"/>
    <lineage>
        <taxon>Eukaryota</taxon>
        <taxon>Metazoa</taxon>
        <taxon>Spiralia</taxon>
        <taxon>Lophotrochozoa</taxon>
        <taxon>Brachiopoda</taxon>
        <taxon>Linguliformea</taxon>
        <taxon>Lingulata</taxon>
        <taxon>Lingulida</taxon>
        <taxon>Linguloidea</taxon>
        <taxon>Lingulidae</taxon>
        <taxon>Lingula</taxon>
    </lineage>
</organism>
<dbReference type="PANTHER" id="PTHR11640:SF31">
    <property type="entry name" value="IRREGULAR CHIASM C-ROUGHEST PROTEIN-RELATED"/>
    <property type="match status" value="1"/>
</dbReference>
<dbReference type="InterPro" id="IPR003599">
    <property type="entry name" value="Ig_sub"/>
</dbReference>
<dbReference type="PANTHER" id="PTHR11640">
    <property type="entry name" value="NEPHRIN"/>
    <property type="match status" value="1"/>
</dbReference>
<evidence type="ECO:0000313" key="8">
    <source>
        <dbReference type="RefSeq" id="XP_013415484.1"/>
    </source>
</evidence>
<reference evidence="8" key="1">
    <citation type="submission" date="2025-08" db="UniProtKB">
        <authorList>
            <consortium name="RefSeq"/>
        </authorList>
    </citation>
    <scope>IDENTIFICATION</scope>
    <source>
        <tissue evidence="8">Gonads</tissue>
    </source>
</reference>
<protein>
    <submittedName>
        <fullName evidence="8">Cell adhesion molecule 4-like</fullName>
    </submittedName>
</protein>
<dbReference type="STRING" id="7574.A0A1S3JZF8"/>
<dbReference type="GO" id="GO:0005911">
    <property type="term" value="C:cell-cell junction"/>
    <property type="evidence" value="ECO:0007669"/>
    <property type="project" value="TreeGrafter"/>
</dbReference>
<gene>
    <name evidence="8" type="primary">LOC106177291</name>
</gene>
<keyword evidence="4" id="KW-0325">Glycoprotein</keyword>
<dbReference type="SMART" id="SM00409">
    <property type="entry name" value="IG"/>
    <property type="match status" value="2"/>
</dbReference>
<dbReference type="Gene3D" id="2.60.40.10">
    <property type="entry name" value="Immunoglobulins"/>
    <property type="match status" value="2"/>
</dbReference>
<dbReference type="GO" id="GO:0005886">
    <property type="term" value="C:plasma membrane"/>
    <property type="evidence" value="ECO:0007669"/>
    <property type="project" value="TreeGrafter"/>
</dbReference>
<dbReference type="InterPro" id="IPR036179">
    <property type="entry name" value="Ig-like_dom_sf"/>
</dbReference>
<proteinExistence type="predicted"/>
<evidence type="ECO:0000256" key="4">
    <source>
        <dbReference type="ARBA" id="ARBA00023180"/>
    </source>
</evidence>
<dbReference type="GeneID" id="106177291"/>
<dbReference type="PROSITE" id="PS50835">
    <property type="entry name" value="IG_LIKE"/>
    <property type="match status" value="2"/>
</dbReference>
<sequence length="219" mass="23558">MVFISLKLAAEFLGNNITIKSSPSQLQAGQHASLTCTASNIGRPPGIMKWYNRDQEIATGFTQLTSINSDGCTYNGLSTLSISPTSQDDRVMYKCVVEPSSTVTGDSRKQGKYTLDVQYPVRQGPRVTSSTGTFTVEQGTTFTLNCQASGNPSPSYVWTSPENTNTTGSQLVLTLSTTGTYLYTCFATNSLTTTPLPTPVKVTVQGRCYIKIGKVGHPL</sequence>
<dbReference type="InterPro" id="IPR007110">
    <property type="entry name" value="Ig-like_dom"/>
</dbReference>
<keyword evidence="5" id="KW-0393">Immunoglobulin domain</keyword>